<dbReference type="AlphaFoldDB" id="A0A9P0H599"/>
<evidence type="ECO:0000313" key="2">
    <source>
        <dbReference type="Proteomes" id="UP001152798"/>
    </source>
</evidence>
<dbReference type="Proteomes" id="UP001152798">
    <property type="component" value="Chromosome 3"/>
</dbReference>
<accession>A0A9P0H599</accession>
<gene>
    <name evidence="1" type="ORF">NEZAVI_LOCUS5897</name>
</gene>
<keyword evidence="2" id="KW-1185">Reference proteome</keyword>
<organism evidence="1 2">
    <name type="scientific">Nezara viridula</name>
    <name type="common">Southern green stink bug</name>
    <name type="synonym">Cimex viridulus</name>
    <dbReference type="NCBI Taxonomy" id="85310"/>
    <lineage>
        <taxon>Eukaryota</taxon>
        <taxon>Metazoa</taxon>
        <taxon>Ecdysozoa</taxon>
        <taxon>Arthropoda</taxon>
        <taxon>Hexapoda</taxon>
        <taxon>Insecta</taxon>
        <taxon>Pterygota</taxon>
        <taxon>Neoptera</taxon>
        <taxon>Paraneoptera</taxon>
        <taxon>Hemiptera</taxon>
        <taxon>Heteroptera</taxon>
        <taxon>Panheteroptera</taxon>
        <taxon>Pentatomomorpha</taxon>
        <taxon>Pentatomoidea</taxon>
        <taxon>Pentatomidae</taxon>
        <taxon>Pentatominae</taxon>
        <taxon>Nezara</taxon>
    </lineage>
</organism>
<dbReference type="EMBL" id="OV725079">
    <property type="protein sequence ID" value="CAH1395661.1"/>
    <property type="molecule type" value="Genomic_DNA"/>
</dbReference>
<name>A0A9P0H599_NEZVI</name>
<proteinExistence type="predicted"/>
<protein>
    <submittedName>
        <fullName evidence="1">Uncharacterized protein</fullName>
    </submittedName>
</protein>
<reference evidence="1" key="1">
    <citation type="submission" date="2022-01" db="EMBL/GenBank/DDBJ databases">
        <authorList>
            <person name="King R."/>
        </authorList>
    </citation>
    <scope>NUCLEOTIDE SEQUENCE</scope>
</reference>
<evidence type="ECO:0000313" key="1">
    <source>
        <dbReference type="EMBL" id="CAH1395661.1"/>
    </source>
</evidence>
<sequence>METEFKSIKRGFIPKVYKATHRFLWKVISLHRNVLLNFISLIEERRLNTSKIKKKFELIKYYKISLLTFKGPD</sequence>